<dbReference type="PANTHER" id="PTHR43356">
    <property type="entry name" value="PHOSPHATE ACETYLTRANSFERASE"/>
    <property type="match status" value="1"/>
</dbReference>
<dbReference type="GO" id="GO:0006633">
    <property type="term" value="P:fatty acid biosynthetic process"/>
    <property type="evidence" value="ECO:0007669"/>
    <property type="project" value="InterPro"/>
</dbReference>
<keyword evidence="6" id="KW-1185">Reference proteome</keyword>
<gene>
    <name evidence="5" type="ORF">GCM10010961_11150</name>
</gene>
<keyword evidence="2" id="KW-0012">Acyltransferase</keyword>
<protein>
    <submittedName>
        <fullName evidence="5">Bifunctional enoyl-CoA hydratase/phosphate acetyltransferase</fullName>
    </submittedName>
</protein>
<dbReference type="GO" id="GO:0004312">
    <property type="term" value="F:fatty acid synthase activity"/>
    <property type="evidence" value="ECO:0007669"/>
    <property type="project" value="InterPro"/>
</dbReference>
<evidence type="ECO:0000256" key="2">
    <source>
        <dbReference type="ARBA" id="ARBA00023315"/>
    </source>
</evidence>
<dbReference type="Pfam" id="PF01515">
    <property type="entry name" value="PTA_PTB"/>
    <property type="match status" value="1"/>
</dbReference>
<dbReference type="Pfam" id="PF01575">
    <property type="entry name" value="MaoC_dehydratas"/>
    <property type="match status" value="1"/>
</dbReference>
<name>A0A8J3H6K7_9RHOB</name>
<dbReference type="PANTHER" id="PTHR43356:SF2">
    <property type="entry name" value="PHOSPHATE ACETYLTRANSFERASE"/>
    <property type="match status" value="1"/>
</dbReference>
<feature type="domain" description="MaoC-like" evidence="4">
    <location>
        <begin position="23"/>
        <end position="123"/>
    </location>
</feature>
<evidence type="ECO:0000313" key="6">
    <source>
        <dbReference type="Proteomes" id="UP000611500"/>
    </source>
</evidence>
<feature type="domain" description="Phosphate acetyl/butaryl transferase" evidence="3">
    <location>
        <begin position="243"/>
        <end position="455"/>
    </location>
</feature>
<dbReference type="GO" id="GO:0005835">
    <property type="term" value="C:fatty acid synthase complex"/>
    <property type="evidence" value="ECO:0007669"/>
    <property type="project" value="InterPro"/>
</dbReference>
<dbReference type="InterPro" id="IPR029069">
    <property type="entry name" value="HotDog_dom_sf"/>
</dbReference>
<dbReference type="Gene3D" id="3.40.718.10">
    <property type="entry name" value="Isopropylmalate Dehydrogenase"/>
    <property type="match status" value="1"/>
</dbReference>
<dbReference type="CDD" id="cd03449">
    <property type="entry name" value="R_hydratase"/>
    <property type="match status" value="1"/>
</dbReference>
<dbReference type="InterPro" id="IPR003965">
    <property type="entry name" value="Fatty_acid_synthase"/>
</dbReference>
<reference evidence="5" key="1">
    <citation type="journal article" date="2014" name="Int. J. Syst. Evol. Microbiol.">
        <title>Complete genome sequence of Corynebacterium casei LMG S-19264T (=DSM 44701T), isolated from a smear-ripened cheese.</title>
        <authorList>
            <consortium name="US DOE Joint Genome Institute (JGI-PGF)"/>
            <person name="Walter F."/>
            <person name="Albersmeier A."/>
            <person name="Kalinowski J."/>
            <person name="Ruckert C."/>
        </authorList>
    </citation>
    <scope>NUCLEOTIDE SEQUENCE</scope>
    <source>
        <strain evidence="5">CGMCC 1.7081</strain>
    </source>
</reference>
<dbReference type="SUPFAM" id="SSF53659">
    <property type="entry name" value="Isocitrate/Isopropylmalate dehydrogenase-like"/>
    <property type="match status" value="1"/>
</dbReference>
<accession>A0A8J3H6K7</accession>
<organism evidence="5 6">
    <name type="scientific">Pseudodonghicola xiamenensis</name>
    <dbReference type="NCBI Taxonomy" id="337702"/>
    <lineage>
        <taxon>Bacteria</taxon>
        <taxon>Pseudomonadati</taxon>
        <taxon>Pseudomonadota</taxon>
        <taxon>Alphaproteobacteria</taxon>
        <taxon>Rhodobacterales</taxon>
        <taxon>Paracoccaceae</taxon>
        <taxon>Pseudodonghicola</taxon>
    </lineage>
</organism>
<evidence type="ECO:0000259" key="3">
    <source>
        <dbReference type="Pfam" id="PF01515"/>
    </source>
</evidence>
<dbReference type="InterPro" id="IPR050500">
    <property type="entry name" value="Phos_Acetyltrans/Butyryltrans"/>
</dbReference>
<evidence type="ECO:0000259" key="4">
    <source>
        <dbReference type="Pfam" id="PF01575"/>
    </source>
</evidence>
<evidence type="ECO:0000256" key="1">
    <source>
        <dbReference type="ARBA" id="ARBA00022679"/>
    </source>
</evidence>
<dbReference type="InterPro" id="IPR002505">
    <property type="entry name" value="PTA_PTB"/>
</dbReference>
<proteinExistence type="predicted"/>
<sequence length="470" mass="49218">MTLPSEILSNRVFDQLEVDDSASLTRTVGPDDITLFATVSGDTNPAHLNPVFAEKGIFGHVIAHGMWTAALVSAVLGTRLPGPGTIYLGQEIRFLRPVSPGDTITATVRVIEKRERDRRVTLETVCTNQNGKDVLSGLATVKAPDEPVSLPATSLPEVTIRRPSRYGAFIDEARALPLVRAAVVHPCSVAALRAAIEVRDAGLLDPLLIGPEAKIRALAEETGLSLDGIEIEPVPHSHAAASRAVDLAVSGRVSMLVKGSIRSDELLGAVTAHGSGLRTGRRISHVYAMDVPAYSKLVMVTDANVNILPTLEHKRDICQNAVDLMHLLGVERPMVAALAAVETVNPQMPATIDAAALTAMAARGQISGAIVDGPLAFDNAINAEAAATKRITSSVAGQADILLVPNLEAGDMLAKQLIYFGNATAAGLVLGARVPIVLTSRADPMSARIASAALAKLAAARRGAAVDRVA</sequence>
<reference evidence="5" key="2">
    <citation type="submission" date="2020-09" db="EMBL/GenBank/DDBJ databases">
        <authorList>
            <person name="Sun Q."/>
            <person name="Zhou Y."/>
        </authorList>
    </citation>
    <scope>NUCLEOTIDE SEQUENCE</scope>
    <source>
        <strain evidence="5">CGMCC 1.7081</strain>
    </source>
</reference>
<dbReference type="Gene3D" id="3.10.129.10">
    <property type="entry name" value="Hotdog Thioesterase"/>
    <property type="match status" value="1"/>
</dbReference>
<dbReference type="EMBL" id="BNAP01000003">
    <property type="protein sequence ID" value="GHG84701.1"/>
    <property type="molecule type" value="Genomic_DNA"/>
</dbReference>
<dbReference type="Proteomes" id="UP000611500">
    <property type="component" value="Unassembled WGS sequence"/>
</dbReference>
<dbReference type="RefSeq" id="WP_028092422.1">
    <property type="nucleotide sequence ID" value="NZ_BNAP01000003.1"/>
</dbReference>
<keyword evidence="1" id="KW-0808">Transferase</keyword>
<dbReference type="SUPFAM" id="SSF54637">
    <property type="entry name" value="Thioesterase/thiol ester dehydrase-isomerase"/>
    <property type="match status" value="1"/>
</dbReference>
<dbReference type="InterPro" id="IPR002539">
    <property type="entry name" value="MaoC-like_dom"/>
</dbReference>
<dbReference type="PRINTS" id="PR01483">
    <property type="entry name" value="FASYNTHASE"/>
</dbReference>
<dbReference type="NCBIfam" id="NF006045">
    <property type="entry name" value="PRK08190.1"/>
    <property type="match status" value="1"/>
</dbReference>
<comment type="caution">
    <text evidence="5">The sequence shown here is derived from an EMBL/GenBank/DDBJ whole genome shotgun (WGS) entry which is preliminary data.</text>
</comment>
<dbReference type="NCBIfam" id="NF008852">
    <property type="entry name" value="PRK11890.1"/>
    <property type="match status" value="1"/>
</dbReference>
<dbReference type="AlphaFoldDB" id="A0A8J3H6K7"/>
<evidence type="ECO:0000313" key="5">
    <source>
        <dbReference type="EMBL" id="GHG84701.1"/>
    </source>
</evidence>